<proteinExistence type="inferred from homology"/>
<dbReference type="PANTHER" id="PTHR12317:SF78">
    <property type="entry name" value="ACYLTRANSFERASE"/>
    <property type="match status" value="1"/>
</dbReference>
<evidence type="ECO:0000256" key="5">
    <source>
        <dbReference type="ARBA" id="ARBA00022692"/>
    </source>
</evidence>
<evidence type="ECO:0000256" key="6">
    <source>
        <dbReference type="ARBA" id="ARBA00022824"/>
    </source>
</evidence>
<protein>
    <submittedName>
        <fullName evidence="12">Monoacylglycerol O-acyltransferase 3a</fullName>
    </submittedName>
</protein>
<organism evidence="12 13">
    <name type="scientific">Oryzias melastigma</name>
    <name type="common">Marine medaka</name>
    <dbReference type="NCBI Taxonomy" id="30732"/>
    <lineage>
        <taxon>Eukaryota</taxon>
        <taxon>Metazoa</taxon>
        <taxon>Chordata</taxon>
        <taxon>Craniata</taxon>
        <taxon>Vertebrata</taxon>
        <taxon>Euteleostomi</taxon>
        <taxon>Actinopterygii</taxon>
        <taxon>Neopterygii</taxon>
        <taxon>Teleostei</taxon>
        <taxon>Neoteleostei</taxon>
        <taxon>Acanthomorphata</taxon>
        <taxon>Ovalentaria</taxon>
        <taxon>Atherinomorphae</taxon>
        <taxon>Beloniformes</taxon>
        <taxon>Adrianichthyidae</taxon>
        <taxon>Oryziinae</taxon>
        <taxon>Oryzias</taxon>
    </lineage>
</organism>
<evidence type="ECO:0000313" key="13">
    <source>
        <dbReference type="Proteomes" id="UP000261560"/>
    </source>
</evidence>
<name>A0A3B3CKF2_ORYME</name>
<keyword evidence="6" id="KW-0256">Endoplasmic reticulum</keyword>
<dbReference type="OMA" id="EANTFIC"/>
<evidence type="ECO:0000256" key="9">
    <source>
        <dbReference type="ARBA" id="ARBA00023136"/>
    </source>
</evidence>
<dbReference type="GO" id="GO:0005789">
    <property type="term" value="C:endoplasmic reticulum membrane"/>
    <property type="evidence" value="ECO:0007669"/>
    <property type="project" value="UniProtKB-SubCell"/>
</dbReference>
<dbReference type="Ensembl" id="ENSOMET00000026955.1">
    <property type="protein sequence ID" value="ENSOMEP00000018071.1"/>
    <property type="gene ID" value="ENSOMEG00000019764.1"/>
</dbReference>
<dbReference type="GO" id="GO:0019432">
    <property type="term" value="P:triglyceride biosynthetic process"/>
    <property type="evidence" value="ECO:0007669"/>
    <property type="project" value="TreeGrafter"/>
</dbReference>
<evidence type="ECO:0000256" key="4">
    <source>
        <dbReference type="ARBA" id="ARBA00022679"/>
    </source>
</evidence>
<keyword evidence="13" id="KW-1185">Reference proteome</keyword>
<keyword evidence="7 11" id="KW-1133">Transmembrane helix</keyword>
<feature type="transmembrane region" description="Helical" evidence="11">
    <location>
        <begin position="30"/>
        <end position="50"/>
    </location>
</feature>
<evidence type="ECO:0000256" key="8">
    <source>
        <dbReference type="ARBA" id="ARBA00023098"/>
    </source>
</evidence>
<keyword evidence="5 11" id="KW-0812">Transmembrane</keyword>
<evidence type="ECO:0000256" key="1">
    <source>
        <dbReference type="ARBA" id="ARBA00004477"/>
    </source>
</evidence>
<dbReference type="CDD" id="cd07987">
    <property type="entry name" value="LPLAT_MGAT-like"/>
    <property type="match status" value="1"/>
</dbReference>
<dbReference type="InterPro" id="IPR007130">
    <property type="entry name" value="DAGAT"/>
</dbReference>
<dbReference type="Pfam" id="PF03982">
    <property type="entry name" value="DAGAT"/>
    <property type="match status" value="1"/>
</dbReference>
<evidence type="ECO:0000256" key="7">
    <source>
        <dbReference type="ARBA" id="ARBA00022989"/>
    </source>
</evidence>
<comment type="similarity">
    <text evidence="2">Belongs to the diacylglycerol acyltransferase family.</text>
</comment>
<sequence>MLNCSDCQIESKLRKNIDVLSFNVTRLHHVYVILENIVFLFIYWFCFFIFETAVYFRDYNCLVSSSKASLSHLISQPEGGNVAVIAVGGASEALDARPGSLTLQVRKGFIKLALKHGAQLVPVFSFGENELFDQMENPAGSSLRRLQNRLQSIMGVAVPLFHARGVFQYSFGLIPYRRPIHTVVGKPIPVVQNPSPSSEDIKGLHQVYLENLTELFEHHKLTFGLDEDQHLTFT</sequence>
<dbReference type="Proteomes" id="UP000261560">
    <property type="component" value="Unplaced"/>
</dbReference>
<reference evidence="12" key="1">
    <citation type="submission" date="2025-08" db="UniProtKB">
        <authorList>
            <consortium name="Ensembl"/>
        </authorList>
    </citation>
    <scope>IDENTIFICATION</scope>
</reference>
<accession>A0A3B3CKF2</accession>
<keyword evidence="10" id="KW-0012">Acyltransferase</keyword>
<dbReference type="PANTHER" id="PTHR12317">
    <property type="entry name" value="DIACYLGLYCEROL O-ACYLTRANSFERASE"/>
    <property type="match status" value="1"/>
</dbReference>
<evidence type="ECO:0000256" key="10">
    <source>
        <dbReference type="ARBA" id="ARBA00023315"/>
    </source>
</evidence>
<dbReference type="GO" id="GO:0004144">
    <property type="term" value="F:diacylglycerol O-acyltransferase activity"/>
    <property type="evidence" value="ECO:0007669"/>
    <property type="project" value="TreeGrafter"/>
</dbReference>
<evidence type="ECO:0000256" key="2">
    <source>
        <dbReference type="ARBA" id="ARBA00005420"/>
    </source>
</evidence>
<keyword evidence="4" id="KW-0808">Transferase</keyword>
<dbReference type="GeneTree" id="ENSGT01030000234582"/>
<evidence type="ECO:0000256" key="11">
    <source>
        <dbReference type="SAM" id="Phobius"/>
    </source>
</evidence>
<dbReference type="PaxDb" id="30732-ENSOMEP00000018071"/>
<keyword evidence="9 11" id="KW-0472">Membrane</keyword>
<keyword evidence="8" id="KW-0443">Lipid metabolism</keyword>
<keyword evidence="3" id="KW-0444">Lipid biosynthesis</keyword>
<dbReference type="STRING" id="30732.ENSOMEP00000018071"/>
<reference evidence="12" key="2">
    <citation type="submission" date="2025-09" db="UniProtKB">
        <authorList>
            <consortium name="Ensembl"/>
        </authorList>
    </citation>
    <scope>IDENTIFICATION</scope>
</reference>
<dbReference type="AlphaFoldDB" id="A0A3B3CKF2"/>
<evidence type="ECO:0000313" key="12">
    <source>
        <dbReference type="Ensembl" id="ENSOMEP00000018071.1"/>
    </source>
</evidence>
<evidence type="ECO:0000256" key="3">
    <source>
        <dbReference type="ARBA" id="ARBA00022516"/>
    </source>
</evidence>
<comment type="subcellular location">
    <subcellularLocation>
        <location evidence="1">Endoplasmic reticulum membrane</location>
        <topology evidence="1">Multi-pass membrane protein</topology>
    </subcellularLocation>
</comment>